<keyword evidence="2" id="KW-0596">Phosphopantetheine</keyword>
<dbReference type="InterPro" id="IPR042099">
    <property type="entry name" value="ANL_N_sf"/>
</dbReference>
<keyword evidence="3" id="KW-0597">Phosphoprotein</keyword>
<dbReference type="Pfam" id="PF00975">
    <property type="entry name" value="Thioesterase"/>
    <property type="match status" value="1"/>
</dbReference>
<dbReference type="PROSITE" id="PS50075">
    <property type="entry name" value="CARRIER"/>
    <property type="match status" value="2"/>
</dbReference>
<dbReference type="PANTHER" id="PTHR45527:SF1">
    <property type="entry name" value="FATTY ACID SYNTHASE"/>
    <property type="match status" value="1"/>
</dbReference>
<dbReference type="EMBL" id="JAXAVV010000007">
    <property type="protein sequence ID" value="MDX8050962.1"/>
    <property type="molecule type" value="Genomic_DNA"/>
</dbReference>
<dbReference type="Gene3D" id="3.30.559.30">
    <property type="entry name" value="Nonribosomal peptide synthetase, condensation domain"/>
    <property type="match status" value="2"/>
</dbReference>
<comment type="caution">
    <text evidence="6">The sequence shown here is derived from an EMBL/GenBank/DDBJ whole genome shotgun (WGS) entry which is preliminary data.</text>
</comment>
<dbReference type="PANTHER" id="PTHR45527">
    <property type="entry name" value="NONRIBOSOMAL PEPTIDE SYNTHETASE"/>
    <property type="match status" value="1"/>
</dbReference>
<feature type="region of interest" description="Disordered" evidence="4">
    <location>
        <begin position="1007"/>
        <end position="1027"/>
    </location>
</feature>
<evidence type="ECO:0000259" key="5">
    <source>
        <dbReference type="PROSITE" id="PS50075"/>
    </source>
</evidence>
<dbReference type="InterPro" id="IPR020845">
    <property type="entry name" value="AMP-binding_CS"/>
</dbReference>
<name>A0ABU4TRP2_9PSEU</name>
<dbReference type="Pfam" id="PF00501">
    <property type="entry name" value="AMP-binding"/>
    <property type="match status" value="2"/>
</dbReference>
<dbReference type="Gene3D" id="3.30.300.30">
    <property type="match status" value="2"/>
</dbReference>
<dbReference type="PROSITE" id="PS00455">
    <property type="entry name" value="AMP_BINDING"/>
    <property type="match status" value="2"/>
</dbReference>
<evidence type="ECO:0000256" key="3">
    <source>
        <dbReference type="ARBA" id="ARBA00022553"/>
    </source>
</evidence>
<gene>
    <name evidence="6" type="ORF">SK571_16365</name>
</gene>
<dbReference type="InterPro" id="IPR020806">
    <property type="entry name" value="PKS_PP-bd"/>
</dbReference>
<dbReference type="InterPro" id="IPR025110">
    <property type="entry name" value="AMP-bd_C"/>
</dbReference>
<dbReference type="Pfam" id="PF00550">
    <property type="entry name" value="PP-binding"/>
    <property type="match status" value="2"/>
</dbReference>
<reference evidence="6 7" key="2">
    <citation type="submission" date="2023-11" db="EMBL/GenBank/DDBJ databases">
        <authorList>
            <person name="Lara A.C."/>
            <person name="Chronakova A."/>
        </authorList>
    </citation>
    <scope>NUCLEOTIDE SEQUENCE [LARGE SCALE GENOMIC DNA]</scope>
    <source>
        <strain evidence="6 7">BCCO 10_0798</strain>
    </source>
</reference>
<evidence type="ECO:0000256" key="2">
    <source>
        <dbReference type="ARBA" id="ARBA00022450"/>
    </source>
</evidence>
<dbReference type="InterPro" id="IPR009081">
    <property type="entry name" value="PP-bd_ACP"/>
</dbReference>
<dbReference type="InterPro" id="IPR010071">
    <property type="entry name" value="AA_adenyl_dom"/>
</dbReference>
<dbReference type="CDD" id="cd19540">
    <property type="entry name" value="LCL_NRPS-like"/>
    <property type="match status" value="2"/>
</dbReference>
<dbReference type="SUPFAM" id="SSF56801">
    <property type="entry name" value="Acetyl-CoA synthetase-like"/>
    <property type="match status" value="2"/>
</dbReference>
<dbReference type="Gene3D" id="3.40.50.1820">
    <property type="entry name" value="alpha/beta hydrolase"/>
    <property type="match status" value="1"/>
</dbReference>
<dbReference type="InterPro" id="IPR023213">
    <property type="entry name" value="CAT-like_dom_sf"/>
</dbReference>
<dbReference type="InterPro" id="IPR006162">
    <property type="entry name" value="Ppantetheine_attach_site"/>
</dbReference>
<dbReference type="InterPro" id="IPR001242">
    <property type="entry name" value="Condensation_dom"/>
</dbReference>
<evidence type="ECO:0000313" key="7">
    <source>
        <dbReference type="Proteomes" id="UP001271792"/>
    </source>
</evidence>
<reference evidence="6 7" key="1">
    <citation type="submission" date="2023-11" db="EMBL/GenBank/DDBJ databases">
        <title>Lentzea sokolovensis, sp. nov., Lentzea kristufkii, sp. nov., and Lentzea miocenensis, sp. nov., rare actinobacteria from Sokolov Coal Basin, Miocene lacustrine sediment, Czech Republic.</title>
        <authorList>
            <person name="Lara A."/>
            <person name="Kotroba L."/>
            <person name="Nouioui I."/>
            <person name="Neumann-Schaal M."/>
            <person name="Mast Y."/>
            <person name="Chronakova A."/>
        </authorList>
    </citation>
    <scope>NUCLEOTIDE SEQUENCE [LARGE SCALE GENOMIC DNA]</scope>
    <source>
        <strain evidence="6 7">BCCO 10_0798</strain>
    </source>
</reference>
<evidence type="ECO:0000256" key="1">
    <source>
        <dbReference type="ARBA" id="ARBA00001957"/>
    </source>
</evidence>
<dbReference type="Gene3D" id="3.30.559.10">
    <property type="entry name" value="Chloramphenicol acetyltransferase-like domain"/>
    <property type="match status" value="2"/>
</dbReference>
<sequence length="2364" mass="250592">MIPLSFAQQRLWFLDRHEGTGAAYNIPLALRLHGTLDTEALELALTDVVGRHEALRTTFPSRDGEPYQEILDDAKVVLAVLEPGDPAVVLGRAAREAFDLAADPPFRAHLLEQGPEDHVLLLVMHHIVSDGWSLGPLLRDLTTACTARLAGKAPDWEPLPVQYADYTLWQQDVLGSADDPGSVLSAQLAHWKAKLAGLAEEIPLPVDRQRDGDTGTAGAAVTTLLDARTARGLAVLAEESGATLFMVAQAAFAALLARSGSGEDVPIGTVVTGRGEEALEDLVGFFVNTLVLRVDVSGDPSFRGLLARVREESLDAYGHQDLPFDRLVEELNPVRAPGRHPLFQVMVLADTGDDSNGLALPGLTATAEPIGPGAAKFDLTLSLREGRDGVACSLEYLTGLFDDATAEMLLERLVRLLDQAAADPDRPLWDLDVLSAEERAAVLATTEPPATAATVHELFARQAARTPHAVALVSGDTEITYARLSAEADNLAGFLISQGIRRGDVVGVHIGRGVEMATALLAVLKAGAAYCVLDVDFPPARLASMVASLPVRLVLTDRPFDVDLPVVALDYVRPMPFTATETGPDDLACVMFTSGSTGAAKAAGTPHRALTGTLVGQRYAGFGPGEVWLQCASVSWDAFATQLFGPLLAGGTSVLYPGQRPEPAVIARLVVRHGVTVLDASASLFNHLWDTSPEIFTGLHWALTGGEAASAGHVRAVLAAVPGIGVVNGYGPVESMGFTTSFTVPPGWDGTAVPIGSPLAGKVAVVLDHRLAPVPTGAVGELYVGGEGLAHGYLGRPGLTAERFVASPFTAGARLYRTGDLVRRRADGTLTYLGRADDQVKIRGFRVEPAEIEAVLTAHPDVTAAAVVAREDGPGGKRLVAYVVGDADPKRLREHLVERLPEHMVPAAFVALDAFPLTPNGKLDRRALPAPSYAVGGSQPRTPRQEILCGLFAKVLGLEAVGLDDGFFDLGGHSLLAARLLASIRTVFGVELGIRVLFRDPTPRGLDGHLDTTAPMRTAPRPEHRPERVPLSSAQLGVRLAMEVADHAYTAPHALRLHGDLDLAALRTALLDVVERHEALRTVFPEDAAGWHQVVLPADELVFEVGDCAEAELEGTLAALVARPFDLAADIPLRVHVLRIGERDHVLLLALHHIATDGWSTGVLLRDLAEAYRARITGVAPDWRPLPIQYPDHSLRQELSDESLEFWAETLNGVPDELRLPVDRPRPVVSSNVGDEVRAHIDAGTHGALVALARANHATVFMALHAAVATLLTKLGAGTDVVVGTVVAGRGPEDLDDLVGLFVNTLALRVDLSGDPDFTTVLQRVREADLAAYSHQDAPFDRVVERVNPERSSTRHPLFQVSLALQDGVDGVEDDALGLPGLDVHTLRTTTGGAKLDLSLGFGQTPDGLEVCLEYAVDLWDRATAENLLTRLVRLVETLVADPSAPLSRIDVLTANEREAVLRQWNDTSADHDLDRPVHALIAEVAARTPGAPAVVAHDGTLTYRELDERANRLAHHLITLGAGRGTVVGVCTDRDTSSIVALLAVLRTGAAYLPVDPTYPAERLVYMLADADAPVVVTQHALAHLVASSDAAKVLLDGEIPGSPVASARLGDAAKVLQGGEIPGSPVASARLGDAAKVLQGGEIPGSPVASARLGDAAKVPPYGEILAYPVTPPVVHVHPRDAAYVIYTSGSTGRPKGVVVEHRALANQTAWLVPALGLVPSDRSSHLSAQGFDAAVAEIWPTLVSGAALHLPSQQVLEDTEALAEWIAESAITVSSLATPRLEAMLDEPALAASSVRVLHTGGDVLRRRPPAGMPFELYNTYGPTECTVNSTCGPVPPGADVDLPPIGTPIDNYVALVLDEHLRPVPPGVVGELYVAGAGLARGYLGAPGLTATRFVASPTGGRMYRTGDLVRWLPDGRLAFHGRADQQVQIRGLRIETGEIEAALCALPEVAQAAVIVRDDRLVAYLVAPDGIDPAAVRRRLGEFLPRYMVPEAFVVLPALPLTPNEKLDRRALPAPEVVTAEARPPATALEATLCALFAEVLGRASVGPDDGFFDLGGHSLLAAKLVSRIRAELGVRPELRLLFDAPTPAALAERLGTSAAGDPLGVLIPLRANGDLAPVFCIHPGAGIGWEYFGLLPHLDPRRPVYALQARGLTDPSSMPASLAEMAADYLDLVRTVQPDGPYHLLGWSFGAVVAHEMATLLSPSDVGLLALLDGYPETEEHPPVSPDDPDLLTPLLLSLGYELDRPVRDRAEFDEAIRDQAGPLAGFGGAALPEVFAANVNLHNRHRPSLLAAGAHVFEATQGKSPADPTPDTWLPHFTGRVEVHRVHSTHGGLTAPEPLASIGAVLSTHLSSEEPRS</sequence>
<evidence type="ECO:0000256" key="4">
    <source>
        <dbReference type="SAM" id="MobiDB-lite"/>
    </source>
</evidence>
<accession>A0ABU4TRP2</accession>
<feature type="domain" description="Carrier" evidence="5">
    <location>
        <begin position="939"/>
        <end position="1014"/>
    </location>
</feature>
<dbReference type="InterPro" id="IPR000873">
    <property type="entry name" value="AMP-dep_synth/lig_dom"/>
</dbReference>
<feature type="domain" description="Carrier" evidence="5">
    <location>
        <begin position="2029"/>
        <end position="2104"/>
    </location>
</feature>
<dbReference type="Proteomes" id="UP001271792">
    <property type="component" value="Unassembled WGS sequence"/>
</dbReference>
<dbReference type="Pfam" id="PF13193">
    <property type="entry name" value="AMP-binding_C"/>
    <property type="match status" value="2"/>
</dbReference>
<dbReference type="Pfam" id="PF00668">
    <property type="entry name" value="Condensation"/>
    <property type="match status" value="2"/>
</dbReference>
<keyword evidence="7" id="KW-1185">Reference proteome</keyword>
<dbReference type="SUPFAM" id="SSF53474">
    <property type="entry name" value="alpha/beta-Hydrolases"/>
    <property type="match status" value="1"/>
</dbReference>
<protein>
    <submittedName>
        <fullName evidence="6">Amino acid adenylation domain-containing protein</fullName>
    </submittedName>
</protein>
<dbReference type="InterPro" id="IPR001031">
    <property type="entry name" value="Thioesterase"/>
</dbReference>
<dbReference type="InterPro" id="IPR036736">
    <property type="entry name" value="ACP-like_sf"/>
</dbReference>
<dbReference type="NCBIfam" id="TIGR01733">
    <property type="entry name" value="AA-adenyl-dom"/>
    <property type="match status" value="1"/>
</dbReference>
<dbReference type="Gene3D" id="1.10.1200.10">
    <property type="entry name" value="ACP-like"/>
    <property type="match status" value="1"/>
</dbReference>
<comment type="cofactor">
    <cofactor evidence="1">
        <name>pantetheine 4'-phosphate</name>
        <dbReference type="ChEBI" id="CHEBI:47942"/>
    </cofactor>
</comment>
<dbReference type="RefSeq" id="WP_319984936.1">
    <property type="nucleotide sequence ID" value="NZ_JAXAVV010000007.1"/>
</dbReference>
<dbReference type="Gene3D" id="3.40.50.12780">
    <property type="entry name" value="N-terminal domain of ligase-like"/>
    <property type="match status" value="3"/>
</dbReference>
<evidence type="ECO:0000313" key="6">
    <source>
        <dbReference type="EMBL" id="MDX8050962.1"/>
    </source>
</evidence>
<dbReference type="SUPFAM" id="SSF47336">
    <property type="entry name" value="ACP-like"/>
    <property type="match status" value="2"/>
</dbReference>
<organism evidence="6 7">
    <name type="scientific">Lentzea kristufekii</name>
    <dbReference type="NCBI Taxonomy" id="3095430"/>
    <lineage>
        <taxon>Bacteria</taxon>
        <taxon>Bacillati</taxon>
        <taxon>Actinomycetota</taxon>
        <taxon>Actinomycetes</taxon>
        <taxon>Pseudonocardiales</taxon>
        <taxon>Pseudonocardiaceae</taxon>
        <taxon>Lentzea</taxon>
    </lineage>
</organism>
<dbReference type="CDD" id="cd05930">
    <property type="entry name" value="A_NRPS"/>
    <property type="match status" value="1"/>
</dbReference>
<dbReference type="InterPro" id="IPR029058">
    <property type="entry name" value="AB_hydrolase_fold"/>
</dbReference>
<dbReference type="SUPFAM" id="SSF52777">
    <property type="entry name" value="CoA-dependent acyltransferases"/>
    <property type="match status" value="4"/>
</dbReference>
<dbReference type="InterPro" id="IPR045851">
    <property type="entry name" value="AMP-bd_C_sf"/>
</dbReference>
<dbReference type="PROSITE" id="PS00012">
    <property type="entry name" value="PHOSPHOPANTETHEINE"/>
    <property type="match status" value="2"/>
</dbReference>
<dbReference type="CDD" id="cd12117">
    <property type="entry name" value="A_NRPS_Srf_like"/>
    <property type="match status" value="1"/>
</dbReference>
<proteinExistence type="predicted"/>
<dbReference type="SMART" id="SM00823">
    <property type="entry name" value="PKS_PP"/>
    <property type="match status" value="2"/>
</dbReference>